<keyword evidence="4" id="KW-0472">Membrane</keyword>
<name>A0A402DQ36_9CELL</name>
<sequence>MRIDATVHALPPPRTVARAATTPPEAYRDAMLPAAVRRHGPALALAAVLGTAGVLHLRRPAIFTPLIPRALGDPEPWVLGSGVAELACAAALTVPATRRVGGLASAALLVGVFPGNVTMALRSHHGARHWSRKPAVAWGRLPLQVPLVAWAVAVSRSAERSVRR</sequence>
<dbReference type="InterPro" id="IPR032808">
    <property type="entry name" value="DoxX"/>
</dbReference>
<comment type="caution">
    <text evidence="5">The sequence shown here is derived from an EMBL/GenBank/DDBJ whole genome shotgun (WGS) entry which is preliminary data.</text>
</comment>
<dbReference type="AlphaFoldDB" id="A0A402DQ36"/>
<proteinExistence type="predicted"/>
<evidence type="ECO:0000256" key="4">
    <source>
        <dbReference type="ARBA" id="ARBA00023136"/>
    </source>
</evidence>
<dbReference type="Pfam" id="PF13564">
    <property type="entry name" value="DoxX_2"/>
    <property type="match status" value="1"/>
</dbReference>
<reference evidence="5 6" key="1">
    <citation type="submission" date="2019-01" db="EMBL/GenBank/DDBJ databases">
        <title>Draft genome sequence of Cellulomonas takizawaensis strain TKZ-21.</title>
        <authorList>
            <person name="Yamamura H."/>
            <person name="Hayashi T."/>
            <person name="Hamada M."/>
            <person name="Serisawa Y."/>
            <person name="Matsuyama K."/>
            <person name="Nakagawa Y."/>
            <person name="Otoguro M."/>
            <person name="Yanagida F."/>
            <person name="Hayakawa M."/>
        </authorList>
    </citation>
    <scope>NUCLEOTIDE SEQUENCE [LARGE SCALE GENOMIC DNA]</scope>
    <source>
        <strain evidence="5 6">NBRC12680</strain>
    </source>
</reference>
<evidence type="ECO:0000313" key="5">
    <source>
        <dbReference type="EMBL" id="GCE76249.1"/>
    </source>
</evidence>
<dbReference type="EMBL" id="BIMR01000083">
    <property type="protein sequence ID" value="GCE76249.1"/>
    <property type="molecule type" value="Genomic_DNA"/>
</dbReference>
<evidence type="ECO:0000256" key="1">
    <source>
        <dbReference type="ARBA" id="ARBA00004141"/>
    </source>
</evidence>
<accession>A0A402DQ36</accession>
<evidence type="ECO:0008006" key="7">
    <source>
        <dbReference type="Google" id="ProtNLM"/>
    </source>
</evidence>
<evidence type="ECO:0000256" key="2">
    <source>
        <dbReference type="ARBA" id="ARBA00022692"/>
    </source>
</evidence>
<evidence type="ECO:0000256" key="3">
    <source>
        <dbReference type="ARBA" id="ARBA00022989"/>
    </source>
</evidence>
<dbReference type="PANTHER" id="PTHR36974">
    <property type="entry name" value="MEMBRANE PROTEIN-RELATED"/>
    <property type="match status" value="1"/>
</dbReference>
<dbReference type="Proteomes" id="UP000289954">
    <property type="component" value="Unassembled WGS sequence"/>
</dbReference>
<evidence type="ECO:0000313" key="6">
    <source>
        <dbReference type="Proteomes" id="UP000289954"/>
    </source>
</evidence>
<keyword evidence="6" id="KW-1185">Reference proteome</keyword>
<dbReference type="GO" id="GO:0016020">
    <property type="term" value="C:membrane"/>
    <property type="evidence" value="ECO:0007669"/>
    <property type="project" value="UniProtKB-SubCell"/>
</dbReference>
<comment type="subcellular location">
    <subcellularLocation>
        <location evidence="1">Membrane</location>
        <topology evidence="1">Multi-pass membrane protein</topology>
    </subcellularLocation>
</comment>
<protein>
    <recommendedName>
        <fullName evidence="7">DoxX family protein</fullName>
    </recommendedName>
</protein>
<keyword evidence="2" id="KW-0812">Transmembrane</keyword>
<gene>
    <name evidence="5" type="ORF">CBZ_13050</name>
</gene>
<organism evidence="5 6">
    <name type="scientific">Cellulomonas biazotea</name>
    <dbReference type="NCBI Taxonomy" id="1709"/>
    <lineage>
        <taxon>Bacteria</taxon>
        <taxon>Bacillati</taxon>
        <taxon>Actinomycetota</taxon>
        <taxon>Actinomycetes</taxon>
        <taxon>Micrococcales</taxon>
        <taxon>Cellulomonadaceae</taxon>
        <taxon>Cellulomonas</taxon>
    </lineage>
</organism>
<keyword evidence="3" id="KW-1133">Transmembrane helix</keyword>
<dbReference type="PANTHER" id="PTHR36974:SF1">
    <property type="entry name" value="DOXX FAMILY MEMBRANE PROTEIN"/>
    <property type="match status" value="1"/>
</dbReference>